<feature type="modified residue" description="4-aspartylphosphate" evidence="1">
    <location>
        <position position="60"/>
    </location>
</feature>
<accession>A0A411YAL7</accession>
<evidence type="ECO:0000313" key="4">
    <source>
        <dbReference type="EMBL" id="QBI18222.1"/>
    </source>
</evidence>
<evidence type="ECO:0000256" key="1">
    <source>
        <dbReference type="PROSITE-ProRule" id="PRU00169"/>
    </source>
</evidence>
<organism evidence="4 5">
    <name type="scientific">Egibacter rhizosphaerae</name>
    <dbReference type="NCBI Taxonomy" id="1670831"/>
    <lineage>
        <taxon>Bacteria</taxon>
        <taxon>Bacillati</taxon>
        <taxon>Actinomycetota</taxon>
        <taxon>Nitriliruptoria</taxon>
        <taxon>Egibacterales</taxon>
        <taxon>Egibacteraceae</taxon>
        <taxon>Egibacter</taxon>
    </lineage>
</organism>
<evidence type="ECO:0000313" key="5">
    <source>
        <dbReference type="Proteomes" id="UP000291469"/>
    </source>
</evidence>
<dbReference type="AlphaFoldDB" id="A0A411YAL7"/>
<reference evidence="4 5" key="1">
    <citation type="submission" date="2019-01" db="EMBL/GenBank/DDBJ databases">
        <title>Egibacter rhizosphaerae EGI 80759T.</title>
        <authorList>
            <person name="Chen D.-D."/>
            <person name="Tian Y."/>
            <person name="Jiao J.-Y."/>
            <person name="Zhang X.-T."/>
            <person name="Zhang Y.-G."/>
            <person name="Zhang Y."/>
            <person name="Xiao M."/>
            <person name="Shu W.-S."/>
            <person name="Li W.-J."/>
        </authorList>
    </citation>
    <scope>NUCLEOTIDE SEQUENCE [LARGE SCALE GENOMIC DNA]</scope>
    <source>
        <strain evidence="4 5">EGI 80759</strain>
    </source>
</reference>
<feature type="region of interest" description="Disordered" evidence="2">
    <location>
        <begin position="142"/>
        <end position="176"/>
    </location>
</feature>
<dbReference type="PROSITE" id="PS50110">
    <property type="entry name" value="RESPONSE_REGULATORY"/>
    <property type="match status" value="1"/>
</dbReference>
<feature type="domain" description="Response regulatory" evidence="3">
    <location>
        <begin position="2"/>
        <end position="127"/>
    </location>
</feature>
<dbReference type="EMBL" id="CP036402">
    <property type="protein sequence ID" value="QBI18222.1"/>
    <property type="molecule type" value="Genomic_DNA"/>
</dbReference>
<dbReference type="OrthoDB" id="3395459at2"/>
<dbReference type="Proteomes" id="UP000291469">
    <property type="component" value="Chromosome"/>
</dbReference>
<sequence length="176" mass="19381">MRVLLVSSGPRVTDQVTTALTGDGEVHFTEVRRPERAVLLLDAIADGRSDDEPFDVVVGDNDTQPTGGFYLSREMKARERMGRPMPPVILLMHRRQDEWLARWAEADAWVIKPVDPFDLADAVEALAEGRPIPRLPGVVTFEEAGPVKGPGQPGELPGRPESRERALGSGREATHR</sequence>
<protein>
    <submittedName>
        <fullName evidence="4">Response regulator transcription factor</fullName>
    </submittedName>
</protein>
<dbReference type="KEGG" id="erz:ER308_00620"/>
<keyword evidence="1" id="KW-0597">Phosphoprotein</keyword>
<keyword evidence="5" id="KW-1185">Reference proteome</keyword>
<gene>
    <name evidence="4" type="ORF">ER308_00620</name>
</gene>
<dbReference type="RefSeq" id="WP_131153220.1">
    <property type="nucleotide sequence ID" value="NZ_CP036402.1"/>
</dbReference>
<dbReference type="GO" id="GO:0000160">
    <property type="term" value="P:phosphorelay signal transduction system"/>
    <property type="evidence" value="ECO:0007669"/>
    <property type="project" value="InterPro"/>
</dbReference>
<dbReference type="Gene3D" id="3.40.50.2300">
    <property type="match status" value="1"/>
</dbReference>
<evidence type="ECO:0000256" key="2">
    <source>
        <dbReference type="SAM" id="MobiDB-lite"/>
    </source>
</evidence>
<evidence type="ECO:0000259" key="3">
    <source>
        <dbReference type="PROSITE" id="PS50110"/>
    </source>
</evidence>
<dbReference type="InterPro" id="IPR011006">
    <property type="entry name" value="CheY-like_superfamily"/>
</dbReference>
<proteinExistence type="predicted"/>
<dbReference type="InterPro" id="IPR001789">
    <property type="entry name" value="Sig_transdc_resp-reg_receiver"/>
</dbReference>
<dbReference type="SUPFAM" id="SSF52172">
    <property type="entry name" value="CheY-like"/>
    <property type="match status" value="1"/>
</dbReference>
<name>A0A411YAL7_9ACTN</name>
<feature type="compositionally biased region" description="Basic and acidic residues" evidence="2">
    <location>
        <begin position="158"/>
        <end position="176"/>
    </location>
</feature>